<sequence length="349" mass="39413">MSFSMVSFGDLVTAADLAMKIVQILYYSPRASEDYQDALTELVSLHHELVLISDIIQFDTASGPGELIRHNVAEEVRRCRAEMQRFLDKTKGVAATGVAGVLFKVWWAASEQRELRVLRDAVARRRAALGVLIGSSNLLISTATRDEVRACRETIQELTTTLKPVPHHVVEDMVFIVDPLGDVIRISMIYGLKYEDLHRIIEAYYPEGRAGSRHIKEGLYHPLHSSEGLLSRLSPAGMVLKPGMTLEMSMLLSERANFLEQRRTCPRCKHETKSKPIAQTGWRKCLRCSKLFQVVPDDFNRDCQARIQRSSSLRHGPSKDGPKQHSDDDGVKHFRRIEFFCVEDIPVGS</sequence>
<dbReference type="AlphaFoldDB" id="A0AAD6ZRF9"/>
<dbReference type="PANTHER" id="PTHR38886">
    <property type="entry name" value="SESA DOMAIN-CONTAINING PROTEIN"/>
    <property type="match status" value="1"/>
</dbReference>
<dbReference type="Proteomes" id="UP001218218">
    <property type="component" value="Unassembled WGS sequence"/>
</dbReference>
<accession>A0AAD6ZRF9</accession>
<name>A0AAD6ZRF9_9AGAR</name>
<evidence type="ECO:0000256" key="1">
    <source>
        <dbReference type="SAM" id="MobiDB-lite"/>
    </source>
</evidence>
<feature type="domain" description="Ubiquitin-like" evidence="2">
    <location>
        <begin position="171"/>
        <end position="253"/>
    </location>
</feature>
<keyword evidence="4" id="KW-1185">Reference proteome</keyword>
<organism evidence="3 4">
    <name type="scientific">Mycena albidolilacea</name>
    <dbReference type="NCBI Taxonomy" id="1033008"/>
    <lineage>
        <taxon>Eukaryota</taxon>
        <taxon>Fungi</taxon>
        <taxon>Dikarya</taxon>
        <taxon>Basidiomycota</taxon>
        <taxon>Agaricomycotina</taxon>
        <taxon>Agaricomycetes</taxon>
        <taxon>Agaricomycetidae</taxon>
        <taxon>Agaricales</taxon>
        <taxon>Marasmiineae</taxon>
        <taxon>Mycenaceae</taxon>
        <taxon>Mycena</taxon>
    </lineage>
</organism>
<protein>
    <recommendedName>
        <fullName evidence="2">Ubiquitin-like domain-containing protein</fullName>
    </recommendedName>
</protein>
<gene>
    <name evidence="3" type="ORF">DFH08DRAFT_939262</name>
</gene>
<dbReference type="EMBL" id="JARIHO010000031">
    <property type="protein sequence ID" value="KAJ7336192.1"/>
    <property type="molecule type" value="Genomic_DNA"/>
</dbReference>
<dbReference type="InterPro" id="IPR054464">
    <property type="entry name" value="ULD_fung"/>
</dbReference>
<evidence type="ECO:0000313" key="3">
    <source>
        <dbReference type="EMBL" id="KAJ7336192.1"/>
    </source>
</evidence>
<evidence type="ECO:0000259" key="2">
    <source>
        <dbReference type="Pfam" id="PF22893"/>
    </source>
</evidence>
<proteinExistence type="predicted"/>
<dbReference type="Pfam" id="PF22893">
    <property type="entry name" value="ULD_2"/>
    <property type="match status" value="1"/>
</dbReference>
<evidence type="ECO:0000313" key="4">
    <source>
        <dbReference type="Proteomes" id="UP001218218"/>
    </source>
</evidence>
<dbReference type="PANTHER" id="PTHR38886:SF1">
    <property type="entry name" value="NACHT-NTPASE AND P-LOOP NTPASES N-TERMINAL DOMAIN-CONTAINING PROTEIN"/>
    <property type="match status" value="1"/>
</dbReference>
<comment type="caution">
    <text evidence="3">The sequence shown here is derived from an EMBL/GenBank/DDBJ whole genome shotgun (WGS) entry which is preliminary data.</text>
</comment>
<feature type="region of interest" description="Disordered" evidence="1">
    <location>
        <begin position="308"/>
        <end position="329"/>
    </location>
</feature>
<reference evidence="3" key="1">
    <citation type="submission" date="2023-03" db="EMBL/GenBank/DDBJ databases">
        <title>Massive genome expansion in bonnet fungi (Mycena s.s.) driven by repeated elements and novel gene families across ecological guilds.</title>
        <authorList>
            <consortium name="Lawrence Berkeley National Laboratory"/>
            <person name="Harder C.B."/>
            <person name="Miyauchi S."/>
            <person name="Viragh M."/>
            <person name="Kuo A."/>
            <person name="Thoen E."/>
            <person name="Andreopoulos B."/>
            <person name="Lu D."/>
            <person name="Skrede I."/>
            <person name="Drula E."/>
            <person name="Henrissat B."/>
            <person name="Morin E."/>
            <person name="Kohler A."/>
            <person name="Barry K."/>
            <person name="LaButti K."/>
            <person name="Morin E."/>
            <person name="Salamov A."/>
            <person name="Lipzen A."/>
            <person name="Mereny Z."/>
            <person name="Hegedus B."/>
            <person name="Baldrian P."/>
            <person name="Stursova M."/>
            <person name="Weitz H."/>
            <person name="Taylor A."/>
            <person name="Grigoriev I.V."/>
            <person name="Nagy L.G."/>
            <person name="Martin F."/>
            <person name="Kauserud H."/>
        </authorList>
    </citation>
    <scope>NUCLEOTIDE SEQUENCE</scope>
    <source>
        <strain evidence="3">CBHHK002</strain>
    </source>
</reference>
<feature type="compositionally biased region" description="Basic and acidic residues" evidence="1">
    <location>
        <begin position="317"/>
        <end position="329"/>
    </location>
</feature>